<proteinExistence type="predicted"/>
<organism evidence="2 3">
    <name type="scientific">Canna indica</name>
    <name type="common">Indian-shot</name>
    <dbReference type="NCBI Taxonomy" id="4628"/>
    <lineage>
        <taxon>Eukaryota</taxon>
        <taxon>Viridiplantae</taxon>
        <taxon>Streptophyta</taxon>
        <taxon>Embryophyta</taxon>
        <taxon>Tracheophyta</taxon>
        <taxon>Spermatophyta</taxon>
        <taxon>Magnoliopsida</taxon>
        <taxon>Liliopsida</taxon>
        <taxon>Zingiberales</taxon>
        <taxon>Cannaceae</taxon>
        <taxon>Canna</taxon>
    </lineage>
</organism>
<dbReference type="Gene3D" id="3.20.20.100">
    <property type="entry name" value="NADP-dependent oxidoreductase domain"/>
    <property type="match status" value="1"/>
</dbReference>
<dbReference type="PANTHER" id="PTHR11732">
    <property type="entry name" value="ALDO/KETO REDUCTASE"/>
    <property type="match status" value="1"/>
</dbReference>
<feature type="domain" description="NADP-dependent oxidoreductase" evidence="1">
    <location>
        <begin position="25"/>
        <end position="111"/>
    </location>
</feature>
<dbReference type="AlphaFoldDB" id="A0AAQ3Q921"/>
<evidence type="ECO:0000313" key="3">
    <source>
        <dbReference type="Proteomes" id="UP001327560"/>
    </source>
</evidence>
<dbReference type="InterPro" id="IPR036812">
    <property type="entry name" value="NAD(P)_OxRdtase_dom_sf"/>
</dbReference>
<dbReference type="Proteomes" id="UP001327560">
    <property type="component" value="Chromosome 4"/>
</dbReference>
<reference evidence="2 3" key="1">
    <citation type="submission" date="2023-10" db="EMBL/GenBank/DDBJ databases">
        <title>Chromosome-scale genome assembly provides insights into flower coloration mechanisms of Canna indica.</title>
        <authorList>
            <person name="Li C."/>
        </authorList>
    </citation>
    <scope>NUCLEOTIDE SEQUENCE [LARGE SCALE GENOMIC DNA]</scope>
    <source>
        <tissue evidence="2">Flower</tissue>
    </source>
</reference>
<accession>A0AAQ3Q921</accession>
<sequence>MMLTIPAVDLSSSNAAGRRSIPLVGMGTAAYPFAPETAKPAILHAIGLGYRHFDTAALYQSETAVGEAVEEALRLGIIKSRAELFITSKLWCSDAHPDLVLPSIQTTLRRARRI</sequence>
<protein>
    <submittedName>
        <fullName evidence="2">D-galacturonate reductase</fullName>
    </submittedName>
</protein>
<gene>
    <name evidence="2" type="ORF">Cni_G12476</name>
</gene>
<evidence type="ECO:0000259" key="1">
    <source>
        <dbReference type="Pfam" id="PF00248"/>
    </source>
</evidence>
<dbReference type="InterPro" id="IPR020471">
    <property type="entry name" value="AKR"/>
</dbReference>
<dbReference type="SUPFAM" id="SSF51430">
    <property type="entry name" value="NAD(P)-linked oxidoreductase"/>
    <property type="match status" value="1"/>
</dbReference>
<dbReference type="InterPro" id="IPR023210">
    <property type="entry name" value="NADP_OxRdtase_dom"/>
</dbReference>
<name>A0AAQ3Q921_9LILI</name>
<keyword evidence="3" id="KW-1185">Reference proteome</keyword>
<dbReference type="PROSITE" id="PS00798">
    <property type="entry name" value="ALDOKETO_REDUCTASE_1"/>
    <property type="match status" value="1"/>
</dbReference>
<dbReference type="GO" id="GO:0016491">
    <property type="term" value="F:oxidoreductase activity"/>
    <property type="evidence" value="ECO:0007669"/>
    <property type="project" value="InterPro"/>
</dbReference>
<dbReference type="EMBL" id="CP136893">
    <property type="protein sequence ID" value="WOL03756.1"/>
    <property type="molecule type" value="Genomic_DNA"/>
</dbReference>
<dbReference type="InterPro" id="IPR018170">
    <property type="entry name" value="Aldo/ket_reductase_CS"/>
</dbReference>
<dbReference type="Pfam" id="PF00248">
    <property type="entry name" value="Aldo_ket_red"/>
    <property type="match status" value="1"/>
</dbReference>
<evidence type="ECO:0000313" key="2">
    <source>
        <dbReference type="EMBL" id="WOL03756.1"/>
    </source>
</evidence>